<feature type="region of interest" description="Disordered" evidence="1">
    <location>
        <begin position="1"/>
        <end position="24"/>
    </location>
</feature>
<feature type="region of interest" description="Disordered" evidence="1">
    <location>
        <begin position="259"/>
        <end position="286"/>
    </location>
</feature>
<feature type="compositionally biased region" description="Polar residues" evidence="1">
    <location>
        <begin position="7"/>
        <end position="20"/>
    </location>
</feature>
<protein>
    <submittedName>
        <fullName evidence="2">Uncharacterized protein</fullName>
    </submittedName>
</protein>
<sequence length="742" mass="83000">MERMDNTVLSSSDKGTSSPPVSRHVVHDRYECYTNDVSTPTNSNVARENKSRYKNVQIGPVMSANDVDALLSRKPNAVRNFINSLNEQMRHRVSPTGAMDTVSPVTPDDYVPEFDRELRECNVSVKSRINIFDRKNTVISRGARLMPVDSCTSADNQVDDIAADLSSDAGNPIDNISNSSTRFDYASETDANVPSWVVYNLKTGYLNGNTPDPSLGSNIPTLNSGRSNTDTVSFGGIPHNFGYPSRSISFGSHRPLYISQHSPHTAPNLSSATHDTDDSGVSNRSNSIHSLRQTSILGDARSGDIELPLELINRDCVPDASLQIPVAKSDISDVDDLYITLHSAGVDIRLRSVNVVKSGWTWMYNLKAGRWFPKFLVLFYDEPERPHNYQLHATIHDQYPTIHEDVEQETRFWDIYKIYSNMCRDAPSEYAPCPDDSTSSRFEQNPGHLWPNSASGNLTPDSSVLSKSCLQYYRDNDSVARLDNRHLGTVVIIPDGASVYLTIFDEMKVDIEGALRLGEFRELMAVDTTQVPYTKLYAPRNWLASLITRSIGKDPMYLIHIPLVNGYECVFMPLCAAQFSGVRLTYDMERALSTRVGREYEQWLFAIWEFVLRHGDITPGSTYADHCTTESRPMRVISIVKTWVRNAMDYIKSLWVTTPVLCIADNSSTSVDPAMDTLCQEQSYLRSVLVDGIATKSGVGTPEHKESVSKGFAQWIESRGFDDLSVSMNIYSITSRYANPDL</sequence>
<dbReference type="KEGG" id="bbo:BBOV_I002230"/>
<reference evidence="2 3" key="1">
    <citation type="journal article" date="2007" name="PLoS Pathog.">
        <title>Genome sequence of Babesia bovis and comparative analysis of apicomplexan hemoprotozoa.</title>
        <authorList>
            <person name="Brayton K.A."/>
            <person name="Lau A.O.T."/>
            <person name="Herndon D.R."/>
            <person name="Hannick L."/>
            <person name="Kappmeyer L.S."/>
            <person name="Berens S.J."/>
            <person name="Bidwell S.L."/>
            <person name="Brown W.C."/>
            <person name="Crabtree J."/>
            <person name="Fadrosh D."/>
            <person name="Feldblum T."/>
            <person name="Forberger H.A."/>
            <person name="Haas B.J."/>
            <person name="Howell J.M."/>
            <person name="Khouri H."/>
            <person name="Koo H."/>
            <person name="Mann D.J."/>
            <person name="Norimine J."/>
            <person name="Paulsen I.T."/>
            <person name="Radune D."/>
            <person name="Ren Q."/>
            <person name="Smith R.K. Jr."/>
            <person name="Suarez C.E."/>
            <person name="White O."/>
            <person name="Wortman J.R."/>
            <person name="Knowles D.P. Jr."/>
            <person name="McElwain T.F."/>
            <person name="Nene V.M."/>
        </authorList>
    </citation>
    <scope>NUCLEOTIDE SEQUENCE [LARGE SCALE GENOMIC DNA]</scope>
    <source>
        <strain evidence="2">T2Bo</strain>
    </source>
</reference>
<proteinExistence type="predicted"/>
<dbReference type="EMBL" id="AAXT01000005">
    <property type="protein sequence ID" value="EDO05305.1"/>
    <property type="molecule type" value="Genomic_DNA"/>
</dbReference>
<dbReference type="VEuPathDB" id="PiroplasmaDB:BBOV_I002230"/>
<dbReference type="OMA" id="YEMECAR"/>
<dbReference type="eggNOG" id="ENOG502QX9M">
    <property type="taxonomic scope" value="Eukaryota"/>
</dbReference>
<dbReference type="AlphaFoldDB" id="A7AW77"/>
<gene>
    <name evidence="2" type="ORF">BBOV_I002230</name>
</gene>
<dbReference type="InParanoid" id="A7AW77"/>
<comment type="caution">
    <text evidence="2">The sequence shown here is derived from an EMBL/GenBank/DDBJ whole genome shotgun (WGS) entry which is preliminary data.</text>
</comment>
<dbReference type="Proteomes" id="UP000002173">
    <property type="component" value="Chromosome 1"/>
</dbReference>
<evidence type="ECO:0000256" key="1">
    <source>
        <dbReference type="SAM" id="MobiDB-lite"/>
    </source>
</evidence>
<keyword evidence="3" id="KW-1185">Reference proteome</keyword>
<evidence type="ECO:0000313" key="3">
    <source>
        <dbReference type="Proteomes" id="UP000002173"/>
    </source>
</evidence>
<accession>A7AW77</accession>
<organism evidence="2 3">
    <name type="scientific">Babesia bovis</name>
    <dbReference type="NCBI Taxonomy" id="5865"/>
    <lineage>
        <taxon>Eukaryota</taxon>
        <taxon>Sar</taxon>
        <taxon>Alveolata</taxon>
        <taxon>Apicomplexa</taxon>
        <taxon>Aconoidasida</taxon>
        <taxon>Piroplasmida</taxon>
        <taxon>Babesiidae</taxon>
        <taxon>Babesia</taxon>
    </lineage>
</organism>
<dbReference type="GeneID" id="5477089"/>
<evidence type="ECO:0000313" key="2">
    <source>
        <dbReference type="EMBL" id="EDO05305.1"/>
    </source>
</evidence>
<name>A7AW77_BABBO</name>